<dbReference type="GO" id="GO:0005829">
    <property type="term" value="C:cytosol"/>
    <property type="evidence" value="ECO:0007669"/>
    <property type="project" value="TreeGrafter"/>
</dbReference>
<keyword evidence="7 10" id="KW-0520">NAD</keyword>
<evidence type="ECO:0000256" key="3">
    <source>
        <dbReference type="ARBA" id="ARBA00004947"/>
    </source>
</evidence>
<evidence type="ECO:0000256" key="8">
    <source>
        <dbReference type="ARBA" id="ARBA00023144"/>
    </source>
</evidence>
<dbReference type="RefSeq" id="WP_091824843.1">
    <property type="nucleotide sequence ID" value="NZ_FNRJ01000004.1"/>
</dbReference>
<dbReference type="GO" id="GO:0006012">
    <property type="term" value="P:galactose metabolic process"/>
    <property type="evidence" value="ECO:0007669"/>
    <property type="project" value="UniProtKB-UniPathway"/>
</dbReference>
<dbReference type="CDD" id="cd05247">
    <property type="entry name" value="UDP_G4E_1_SDR_e"/>
    <property type="match status" value="1"/>
</dbReference>
<dbReference type="EMBL" id="FNRJ01000004">
    <property type="protein sequence ID" value="SEA53142.1"/>
    <property type="molecule type" value="Genomic_DNA"/>
</dbReference>
<evidence type="ECO:0000256" key="4">
    <source>
        <dbReference type="ARBA" id="ARBA00007637"/>
    </source>
</evidence>
<comment type="subunit">
    <text evidence="10">Homodimer.</text>
</comment>
<comment type="cofactor">
    <cofactor evidence="2 10">
        <name>NAD(+)</name>
        <dbReference type="ChEBI" id="CHEBI:57540"/>
    </cofactor>
</comment>
<dbReference type="EC" id="5.1.3.2" evidence="5 10"/>
<accession>A0A1H4BZ77</accession>
<keyword evidence="8" id="KW-0299">Galactose metabolism</keyword>
<keyword evidence="13" id="KW-1185">Reference proteome</keyword>
<dbReference type="InterPro" id="IPR005886">
    <property type="entry name" value="UDP_G4E"/>
</dbReference>
<dbReference type="UniPathway" id="UPA00214"/>
<dbReference type="PANTHER" id="PTHR43725:SF47">
    <property type="entry name" value="UDP-GLUCOSE 4-EPIMERASE"/>
    <property type="match status" value="1"/>
</dbReference>
<keyword evidence="9 10" id="KW-0413">Isomerase</keyword>
<dbReference type="OrthoDB" id="9803010at2"/>
<evidence type="ECO:0000256" key="6">
    <source>
        <dbReference type="ARBA" id="ARBA00018569"/>
    </source>
</evidence>
<dbReference type="Gene3D" id="3.90.25.10">
    <property type="entry name" value="UDP-galactose 4-epimerase, domain 1"/>
    <property type="match status" value="1"/>
</dbReference>
<organism evidence="12 13">
    <name type="scientific">Marinobacterium iners DSM 11526</name>
    <dbReference type="NCBI Taxonomy" id="1122198"/>
    <lineage>
        <taxon>Bacteria</taxon>
        <taxon>Pseudomonadati</taxon>
        <taxon>Pseudomonadota</taxon>
        <taxon>Gammaproteobacteria</taxon>
        <taxon>Oceanospirillales</taxon>
        <taxon>Oceanospirillaceae</taxon>
        <taxon>Marinobacterium</taxon>
    </lineage>
</organism>
<evidence type="ECO:0000256" key="10">
    <source>
        <dbReference type="RuleBase" id="RU366046"/>
    </source>
</evidence>
<protein>
    <recommendedName>
        <fullName evidence="6 10">UDP-glucose 4-epimerase</fullName>
        <ecNumber evidence="5 10">5.1.3.2</ecNumber>
    </recommendedName>
</protein>
<dbReference type="Proteomes" id="UP000242469">
    <property type="component" value="Unassembled WGS sequence"/>
</dbReference>
<dbReference type="AlphaFoldDB" id="A0A1H4BZ77"/>
<dbReference type="SUPFAM" id="SSF51735">
    <property type="entry name" value="NAD(P)-binding Rossmann-fold domains"/>
    <property type="match status" value="1"/>
</dbReference>
<evidence type="ECO:0000256" key="2">
    <source>
        <dbReference type="ARBA" id="ARBA00001911"/>
    </source>
</evidence>
<sequence length="335" mass="36096">MILVTGGAGYIGSHTTLDLLRAGHEVVVLDNLACSSKLSLARVEALTGSRIPFIEGDICDPAVLSSVFSQFPVTAVIHFAGLKAVGESVDRPLYYYENNVLGTINLCRAMSDAGVFKIVFSSSAAVYSPANEMPVRENSLTGGGISPYGRTKLFVESLLQDLAHADPRWKIALLRYFNPVGAHESGLIGEAPLTRPENLFPAIIDVALGRRPELLIHGADYPTPDGTGVRDFIHVMDLAQGHLKALDKIDATSGVQTWNLGTGIGSSVLQLVHAFERASGKPIPYRVVGRRKGDLATCWADPSKAGAELGWKACRTLDDMVADAWRWQQLNPNGY</sequence>
<evidence type="ECO:0000256" key="5">
    <source>
        <dbReference type="ARBA" id="ARBA00013189"/>
    </source>
</evidence>
<evidence type="ECO:0000256" key="7">
    <source>
        <dbReference type="ARBA" id="ARBA00023027"/>
    </source>
</evidence>
<comment type="catalytic activity">
    <reaction evidence="1 10">
        <text>UDP-alpha-D-glucose = UDP-alpha-D-galactose</text>
        <dbReference type="Rhea" id="RHEA:22168"/>
        <dbReference type="ChEBI" id="CHEBI:58885"/>
        <dbReference type="ChEBI" id="CHEBI:66914"/>
        <dbReference type="EC" id="5.1.3.2"/>
    </reaction>
</comment>
<keyword evidence="10" id="KW-0119">Carbohydrate metabolism</keyword>
<evidence type="ECO:0000256" key="1">
    <source>
        <dbReference type="ARBA" id="ARBA00000083"/>
    </source>
</evidence>
<dbReference type="STRING" id="1122198.SAMN02745729_104113"/>
<feature type="domain" description="NAD-dependent epimerase/dehydratase" evidence="11">
    <location>
        <begin position="2"/>
        <end position="261"/>
    </location>
</feature>
<dbReference type="GO" id="GO:0003978">
    <property type="term" value="F:UDP-glucose 4-epimerase activity"/>
    <property type="evidence" value="ECO:0007669"/>
    <property type="project" value="UniProtKB-UniRule"/>
</dbReference>
<comment type="similarity">
    <text evidence="4 10">Belongs to the NAD(P)-dependent epimerase/dehydratase family.</text>
</comment>
<proteinExistence type="inferred from homology"/>
<dbReference type="Pfam" id="PF01370">
    <property type="entry name" value="Epimerase"/>
    <property type="match status" value="1"/>
</dbReference>
<dbReference type="InterPro" id="IPR036291">
    <property type="entry name" value="NAD(P)-bd_dom_sf"/>
</dbReference>
<reference evidence="13" key="1">
    <citation type="submission" date="2016-10" db="EMBL/GenBank/DDBJ databases">
        <authorList>
            <person name="Varghese N."/>
            <person name="Submissions S."/>
        </authorList>
    </citation>
    <scope>NUCLEOTIDE SEQUENCE [LARGE SCALE GENOMIC DNA]</scope>
    <source>
        <strain evidence="13">DSM 11526</strain>
    </source>
</reference>
<dbReference type="PANTHER" id="PTHR43725">
    <property type="entry name" value="UDP-GLUCOSE 4-EPIMERASE"/>
    <property type="match status" value="1"/>
</dbReference>
<dbReference type="NCBIfam" id="NF007956">
    <property type="entry name" value="PRK10675.1"/>
    <property type="match status" value="1"/>
</dbReference>
<name>A0A1H4BZ77_9GAMM</name>
<evidence type="ECO:0000313" key="12">
    <source>
        <dbReference type="EMBL" id="SEA53142.1"/>
    </source>
</evidence>
<evidence type="ECO:0000256" key="9">
    <source>
        <dbReference type="ARBA" id="ARBA00023235"/>
    </source>
</evidence>
<comment type="pathway">
    <text evidence="3 10">Carbohydrate metabolism; galactose metabolism.</text>
</comment>
<dbReference type="NCBIfam" id="TIGR01179">
    <property type="entry name" value="galE"/>
    <property type="match status" value="1"/>
</dbReference>
<dbReference type="Gene3D" id="3.40.50.720">
    <property type="entry name" value="NAD(P)-binding Rossmann-like Domain"/>
    <property type="match status" value="1"/>
</dbReference>
<gene>
    <name evidence="12" type="ORF">SAMN02745729_104113</name>
</gene>
<evidence type="ECO:0000259" key="11">
    <source>
        <dbReference type="Pfam" id="PF01370"/>
    </source>
</evidence>
<dbReference type="InterPro" id="IPR001509">
    <property type="entry name" value="Epimerase_deHydtase"/>
</dbReference>
<evidence type="ECO:0000313" key="13">
    <source>
        <dbReference type="Proteomes" id="UP000242469"/>
    </source>
</evidence>